<keyword evidence="10 16" id="KW-0418">Kinase</keyword>
<dbReference type="EC" id="2.7.1.33" evidence="6 16"/>
<keyword evidence="13 16" id="KW-0173">Coenzyme A biosynthesis</keyword>
<evidence type="ECO:0000256" key="8">
    <source>
        <dbReference type="ARBA" id="ARBA00022679"/>
    </source>
</evidence>
<evidence type="ECO:0000256" key="12">
    <source>
        <dbReference type="ARBA" id="ARBA00022958"/>
    </source>
</evidence>
<sequence>MKRQNDKKFNPWLALTIGNSRLHWAKFNGTKLVEAWDIDSFGAGASDERLASGEWKKIPLYVASVVPSETVFWQNLPNVKIINREQIPLKGIYPSLGIDRALAVLGAGATCGWPILVIDGGTALTLTSADEQHQLVGGAIFPGLKLQIKSLAQGTAALPEIFLPTQLPPRWALDTKSAIQSGIIYTVLAGIANYIQAWWREFPKGQVVFTGGDRTVLFSYLQSLFPDIAKKVKVDPNLIFWGIRDLVISH</sequence>
<keyword evidence="12 16" id="KW-0630">Potassium</keyword>
<comment type="catalytic activity">
    <reaction evidence="1 16">
        <text>(R)-pantothenate + ATP = (R)-4'-phosphopantothenate + ADP + H(+)</text>
        <dbReference type="Rhea" id="RHEA:16373"/>
        <dbReference type="ChEBI" id="CHEBI:10986"/>
        <dbReference type="ChEBI" id="CHEBI:15378"/>
        <dbReference type="ChEBI" id="CHEBI:29032"/>
        <dbReference type="ChEBI" id="CHEBI:30616"/>
        <dbReference type="ChEBI" id="CHEBI:456216"/>
        <dbReference type="EC" id="2.7.1.33"/>
    </reaction>
</comment>
<evidence type="ECO:0000256" key="3">
    <source>
        <dbReference type="ARBA" id="ARBA00004496"/>
    </source>
</evidence>
<evidence type="ECO:0000256" key="5">
    <source>
        <dbReference type="ARBA" id="ARBA00011738"/>
    </source>
</evidence>
<comment type="caution">
    <text evidence="17">The sequence shown here is derived from an EMBL/GenBank/DDBJ whole genome shotgun (WGS) entry which is preliminary data.</text>
</comment>
<comment type="pathway">
    <text evidence="4 16">Cofactor biosynthesis; coenzyme A biosynthesis; CoA from (R)-pantothenate: step 1/5.</text>
</comment>
<accession>A0ABV4WLP4</accession>
<comment type="subcellular location">
    <subcellularLocation>
        <location evidence="3 16">Cytoplasm</location>
    </subcellularLocation>
</comment>
<evidence type="ECO:0000256" key="7">
    <source>
        <dbReference type="ARBA" id="ARBA00022490"/>
    </source>
</evidence>
<keyword evidence="16" id="KW-0479">Metal-binding</keyword>
<dbReference type="RefSeq" id="WP_413278400.1">
    <property type="nucleotide sequence ID" value="NZ_JBHFNT010000137.1"/>
</dbReference>
<dbReference type="PANTHER" id="PTHR34265:SF1">
    <property type="entry name" value="TYPE III PANTOTHENATE KINASE"/>
    <property type="match status" value="1"/>
</dbReference>
<organism evidence="17 18">
    <name type="scientific">Floridaenema evergladense BLCC-F167</name>
    <dbReference type="NCBI Taxonomy" id="3153639"/>
    <lineage>
        <taxon>Bacteria</taxon>
        <taxon>Bacillati</taxon>
        <taxon>Cyanobacteriota</taxon>
        <taxon>Cyanophyceae</taxon>
        <taxon>Oscillatoriophycideae</taxon>
        <taxon>Aerosakkonematales</taxon>
        <taxon>Aerosakkonemataceae</taxon>
        <taxon>Floridanema</taxon>
        <taxon>Floridanema evergladense</taxon>
    </lineage>
</organism>
<keyword evidence="11 16" id="KW-0067">ATP-binding</keyword>
<evidence type="ECO:0000256" key="14">
    <source>
        <dbReference type="ARBA" id="ARBA00038036"/>
    </source>
</evidence>
<dbReference type="PANTHER" id="PTHR34265">
    <property type="entry name" value="TYPE III PANTOTHENATE KINASE"/>
    <property type="match status" value="1"/>
</dbReference>
<feature type="binding site" evidence="16">
    <location>
        <position position="119"/>
    </location>
    <ligand>
        <name>K(+)</name>
        <dbReference type="ChEBI" id="CHEBI:29103"/>
    </ligand>
</feature>
<evidence type="ECO:0000256" key="9">
    <source>
        <dbReference type="ARBA" id="ARBA00022741"/>
    </source>
</evidence>
<keyword evidence="7 16" id="KW-0963">Cytoplasm</keyword>
<dbReference type="Proteomes" id="UP001576780">
    <property type="component" value="Unassembled WGS sequence"/>
</dbReference>
<dbReference type="SUPFAM" id="SSF53067">
    <property type="entry name" value="Actin-like ATPase domain"/>
    <property type="match status" value="2"/>
</dbReference>
<comment type="subunit">
    <text evidence="5 16">Homodimer.</text>
</comment>
<comment type="cofactor">
    <cofactor evidence="2">
        <name>K(+)</name>
        <dbReference type="ChEBI" id="CHEBI:29103"/>
    </cofactor>
</comment>
<dbReference type="InterPro" id="IPR004619">
    <property type="entry name" value="Type_III_PanK"/>
</dbReference>
<evidence type="ECO:0000256" key="16">
    <source>
        <dbReference type="HAMAP-Rule" id="MF_01274"/>
    </source>
</evidence>
<comment type="similarity">
    <text evidence="14 16">Belongs to the type III pantothenate kinase family.</text>
</comment>
<comment type="cofactor">
    <cofactor evidence="16">
        <name>NH4(+)</name>
        <dbReference type="ChEBI" id="CHEBI:28938"/>
    </cofactor>
    <cofactor evidence="16">
        <name>K(+)</name>
        <dbReference type="ChEBI" id="CHEBI:29103"/>
    </cofactor>
    <text evidence="16">A monovalent cation. Ammonium or potassium.</text>
</comment>
<evidence type="ECO:0000313" key="18">
    <source>
        <dbReference type="Proteomes" id="UP001576780"/>
    </source>
</evidence>
<comment type="function">
    <text evidence="16">Catalyzes the phosphorylation of pantothenate (Pan), the first step in CoA biosynthesis.</text>
</comment>
<evidence type="ECO:0000256" key="4">
    <source>
        <dbReference type="ARBA" id="ARBA00005225"/>
    </source>
</evidence>
<feature type="binding site" evidence="16">
    <location>
        <begin position="97"/>
        <end position="100"/>
    </location>
    <ligand>
        <name>substrate</name>
    </ligand>
</feature>
<keyword evidence="18" id="KW-1185">Reference proteome</keyword>
<proteinExistence type="inferred from homology"/>
<feature type="binding site" evidence="16">
    <location>
        <position position="93"/>
    </location>
    <ligand>
        <name>substrate</name>
    </ligand>
</feature>
<dbReference type="NCBIfam" id="NF009871">
    <property type="entry name" value="PRK13331.1"/>
    <property type="match status" value="1"/>
</dbReference>
<name>A0ABV4WLP4_9CYAN</name>
<keyword evidence="8 16" id="KW-0808">Transferase</keyword>
<dbReference type="Pfam" id="PF03309">
    <property type="entry name" value="Pan_kinase"/>
    <property type="match status" value="1"/>
</dbReference>
<evidence type="ECO:0000256" key="13">
    <source>
        <dbReference type="ARBA" id="ARBA00022993"/>
    </source>
</evidence>
<dbReference type="GO" id="GO:0004594">
    <property type="term" value="F:pantothenate kinase activity"/>
    <property type="evidence" value="ECO:0007669"/>
    <property type="project" value="UniProtKB-EC"/>
</dbReference>
<evidence type="ECO:0000256" key="6">
    <source>
        <dbReference type="ARBA" id="ARBA00012102"/>
    </source>
</evidence>
<dbReference type="EMBL" id="JBHFNT010000137">
    <property type="protein sequence ID" value="MFB2836002.1"/>
    <property type="molecule type" value="Genomic_DNA"/>
</dbReference>
<dbReference type="InterPro" id="IPR043129">
    <property type="entry name" value="ATPase_NBD"/>
</dbReference>
<protein>
    <recommendedName>
        <fullName evidence="15 16">Type III pantothenate kinase</fullName>
        <ecNumber evidence="6 16">2.7.1.33</ecNumber>
    </recommendedName>
    <alternativeName>
        <fullName evidence="16">PanK-III</fullName>
    </alternativeName>
    <alternativeName>
        <fullName evidence="16">Pantothenic acid kinase</fullName>
    </alternativeName>
</protein>
<dbReference type="CDD" id="cd24015">
    <property type="entry name" value="ASKHA_NBD_PanK-III"/>
    <property type="match status" value="1"/>
</dbReference>
<dbReference type="HAMAP" id="MF_01274">
    <property type="entry name" value="Pantothen_kinase_3"/>
    <property type="match status" value="1"/>
</dbReference>
<reference evidence="17 18" key="1">
    <citation type="submission" date="2024-09" db="EMBL/GenBank/DDBJ databases">
        <title>Floridaenema gen nov. (Aerosakkonemataceae, Aerosakkonematales ord. nov., Cyanobacteria) from benthic tropical and subtropical fresh waters, with the description of four new species.</title>
        <authorList>
            <person name="Moretto J.A."/>
            <person name="Berthold D.E."/>
            <person name="Lefler F.W."/>
            <person name="Huang I.-S."/>
            <person name="Laughinghouse H. IV."/>
        </authorList>
    </citation>
    <scope>NUCLEOTIDE SEQUENCE [LARGE SCALE GENOMIC DNA]</scope>
    <source>
        <strain evidence="17 18">BLCC-F167</strain>
    </source>
</reference>
<dbReference type="NCBIfam" id="TIGR00671">
    <property type="entry name" value="baf"/>
    <property type="match status" value="1"/>
</dbReference>
<keyword evidence="9 16" id="KW-0547">Nucleotide-binding</keyword>
<evidence type="ECO:0000313" key="17">
    <source>
        <dbReference type="EMBL" id="MFB2836002.1"/>
    </source>
</evidence>
<feature type="active site" description="Proton acceptor" evidence="16">
    <location>
        <position position="99"/>
    </location>
</feature>
<evidence type="ECO:0000256" key="1">
    <source>
        <dbReference type="ARBA" id="ARBA00001206"/>
    </source>
</evidence>
<feature type="binding site" evidence="16">
    <location>
        <begin position="16"/>
        <end position="23"/>
    </location>
    <ligand>
        <name>ATP</name>
        <dbReference type="ChEBI" id="CHEBI:30616"/>
    </ligand>
</feature>
<feature type="binding site" evidence="16">
    <location>
        <position position="175"/>
    </location>
    <ligand>
        <name>substrate</name>
    </ligand>
</feature>
<feature type="binding site" evidence="16">
    <location>
        <position position="122"/>
    </location>
    <ligand>
        <name>ATP</name>
        <dbReference type="ChEBI" id="CHEBI:30616"/>
    </ligand>
</feature>
<gene>
    <name evidence="16" type="primary">coaX</name>
    <name evidence="17" type="ORF">ACE1CA_15835</name>
</gene>
<evidence type="ECO:0000256" key="10">
    <source>
        <dbReference type="ARBA" id="ARBA00022777"/>
    </source>
</evidence>
<evidence type="ECO:0000256" key="11">
    <source>
        <dbReference type="ARBA" id="ARBA00022840"/>
    </source>
</evidence>
<evidence type="ECO:0000256" key="15">
    <source>
        <dbReference type="ARBA" id="ARBA00040883"/>
    </source>
</evidence>
<evidence type="ECO:0000256" key="2">
    <source>
        <dbReference type="ARBA" id="ARBA00001958"/>
    </source>
</evidence>
<dbReference type="Gene3D" id="3.30.420.40">
    <property type="match status" value="1"/>
</dbReference>